<keyword evidence="2" id="KW-1185">Reference proteome</keyword>
<name>A0A9W6SS85_9ACTN</name>
<evidence type="ECO:0008006" key="3">
    <source>
        <dbReference type="Google" id="ProtNLM"/>
    </source>
</evidence>
<evidence type="ECO:0000313" key="1">
    <source>
        <dbReference type="EMBL" id="GLZ81944.1"/>
    </source>
</evidence>
<dbReference type="AlphaFoldDB" id="A0A9W6SS85"/>
<dbReference type="Gene3D" id="1.10.260.40">
    <property type="entry name" value="lambda repressor-like DNA-binding domains"/>
    <property type="match status" value="1"/>
</dbReference>
<organism evidence="1 2">
    <name type="scientific">Actinorhabdospora filicis</name>
    <dbReference type="NCBI Taxonomy" id="1785913"/>
    <lineage>
        <taxon>Bacteria</taxon>
        <taxon>Bacillati</taxon>
        <taxon>Actinomycetota</taxon>
        <taxon>Actinomycetes</taxon>
        <taxon>Micromonosporales</taxon>
        <taxon>Micromonosporaceae</taxon>
        <taxon>Actinorhabdospora</taxon>
    </lineage>
</organism>
<sequence length="70" mass="8296">MSQYELAHKLVELSHNDAVNRHQVARWERGRRIPGPYWRRWLAVALGIPAAMMHRALGRSRRQRLREALV</sequence>
<protein>
    <recommendedName>
        <fullName evidence="3">XRE family transcriptional regulator</fullName>
    </recommendedName>
</protein>
<reference evidence="1" key="1">
    <citation type="submission" date="2023-03" db="EMBL/GenBank/DDBJ databases">
        <title>Actinorhabdospora filicis NBRC 111898.</title>
        <authorList>
            <person name="Ichikawa N."/>
            <person name="Sato H."/>
            <person name="Tonouchi N."/>
        </authorList>
    </citation>
    <scope>NUCLEOTIDE SEQUENCE</scope>
    <source>
        <strain evidence="1">NBRC 111898</strain>
    </source>
</reference>
<dbReference type="GO" id="GO:0003677">
    <property type="term" value="F:DNA binding"/>
    <property type="evidence" value="ECO:0007669"/>
    <property type="project" value="InterPro"/>
</dbReference>
<gene>
    <name evidence="1" type="ORF">Afil01_67510</name>
</gene>
<dbReference type="Proteomes" id="UP001165079">
    <property type="component" value="Unassembled WGS sequence"/>
</dbReference>
<comment type="caution">
    <text evidence="1">The sequence shown here is derived from an EMBL/GenBank/DDBJ whole genome shotgun (WGS) entry which is preliminary data.</text>
</comment>
<evidence type="ECO:0000313" key="2">
    <source>
        <dbReference type="Proteomes" id="UP001165079"/>
    </source>
</evidence>
<dbReference type="InterPro" id="IPR010982">
    <property type="entry name" value="Lambda_DNA-bd_dom_sf"/>
</dbReference>
<proteinExistence type="predicted"/>
<dbReference type="EMBL" id="BSTX01000008">
    <property type="protein sequence ID" value="GLZ81944.1"/>
    <property type="molecule type" value="Genomic_DNA"/>
</dbReference>
<accession>A0A9W6SS85</accession>
<dbReference type="SUPFAM" id="SSF47413">
    <property type="entry name" value="lambda repressor-like DNA-binding domains"/>
    <property type="match status" value="1"/>
</dbReference>